<evidence type="ECO:0000313" key="2">
    <source>
        <dbReference type="Proteomes" id="UP000215914"/>
    </source>
</evidence>
<dbReference type="Pfam" id="PF06830">
    <property type="entry name" value="Root_cap"/>
    <property type="match status" value="1"/>
</dbReference>
<accession>A0A9K3DTQ7</accession>
<dbReference type="InterPro" id="IPR009646">
    <property type="entry name" value="Root_cap"/>
</dbReference>
<proteinExistence type="predicted"/>
<organism evidence="1 2">
    <name type="scientific">Helianthus annuus</name>
    <name type="common">Common sunflower</name>
    <dbReference type="NCBI Taxonomy" id="4232"/>
    <lineage>
        <taxon>Eukaryota</taxon>
        <taxon>Viridiplantae</taxon>
        <taxon>Streptophyta</taxon>
        <taxon>Embryophyta</taxon>
        <taxon>Tracheophyta</taxon>
        <taxon>Spermatophyta</taxon>
        <taxon>Magnoliopsida</taxon>
        <taxon>eudicotyledons</taxon>
        <taxon>Gunneridae</taxon>
        <taxon>Pentapetalae</taxon>
        <taxon>asterids</taxon>
        <taxon>campanulids</taxon>
        <taxon>Asterales</taxon>
        <taxon>Asteraceae</taxon>
        <taxon>Asteroideae</taxon>
        <taxon>Heliantheae alliance</taxon>
        <taxon>Heliantheae</taxon>
        <taxon>Helianthus</taxon>
    </lineage>
</organism>
<protein>
    <submittedName>
        <fullName evidence="1">Uncharacterized protein</fullName>
    </submittedName>
</protein>
<name>A0A9K3DTQ7_HELAN</name>
<reference evidence="1" key="2">
    <citation type="submission" date="2020-06" db="EMBL/GenBank/DDBJ databases">
        <title>Helianthus annuus Genome sequencing and assembly Release 2.</title>
        <authorList>
            <person name="Gouzy J."/>
            <person name="Langlade N."/>
            <person name="Munos S."/>
        </authorList>
    </citation>
    <scope>NUCLEOTIDE SEQUENCE</scope>
    <source>
        <tissue evidence="1">Leaves</tissue>
    </source>
</reference>
<dbReference type="EMBL" id="MNCJ02000331">
    <property type="protein sequence ID" value="KAF5760653.1"/>
    <property type="molecule type" value="Genomic_DNA"/>
</dbReference>
<reference evidence="1" key="1">
    <citation type="journal article" date="2017" name="Nature">
        <title>The sunflower genome provides insights into oil metabolism, flowering and Asterid evolution.</title>
        <authorList>
            <person name="Badouin H."/>
            <person name="Gouzy J."/>
            <person name="Grassa C.J."/>
            <person name="Murat F."/>
            <person name="Staton S.E."/>
            <person name="Cottret L."/>
            <person name="Lelandais-Briere C."/>
            <person name="Owens G.L."/>
            <person name="Carrere S."/>
            <person name="Mayjonade B."/>
            <person name="Legrand L."/>
            <person name="Gill N."/>
            <person name="Kane N.C."/>
            <person name="Bowers J.E."/>
            <person name="Hubner S."/>
            <person name="Bellec A."/>
            <person name="Berard A."/>
            <person name="Berges H."/>
            <person name="Blanchet N."/>
            <person name="Boniface M.C."/>
            <person name="Brunel D."/>
            <person name="Catrice O."/>
            <person name="Chaidir N."/>
            <person name="Claudel C."/>
            <person name="Donnadieu C."/>
            <person name="Faraut T."/>
            <person name="Fievet G."/>
            <person name="Helmstetter N."/>
            <person name="King M."/>
            <person name="Knapp S.J."/>
            <person name="Lai Z."/>
            <person name="Le Paslier M.C."/>
            <person name="Lippi Y."/>
            <person name="Lorenzon L."/>
            <person name="Mandel J.R."/>
            <person name="Marage G."/>
            <person name="Marchand G."/>
            <person name="Marquand E."/>
            <person name="Bret-Mestries E."/>
            <person name="Morien E."/>
            <person name="Nambeesan S."/>
            <person name="Nguyen T."/>
            <person name="Pegot-Espagnet P."/>
            <person name="Pouilly N."/>
            <person name="Raftis F."/>
            <person name="Sallet E."/>
            <person name="Schiex T."/>
            <person name="Thomas J."/>
            <person name="Vandecasteele C."/>
            <person name="Vares D."/>
            <person name="Vear F."/>
            <person name="Vautrin S."/>
            <person name="Crespi M."/>
            <person name="Mangin B."/>
            <person name="Burke J.M."/>
            <person name="Salse J."/>
            <person name="Munos S."/>
            <person name="Vincourt P."/>
            <person name="Rieseberg L.H."/>
            <person name="Langlade N.B."/>
        </authorList>
    </citation>
    <scope>NUCLEOTIDE SEQUENCE</scope>
    <source>
        <tissue evidence="1">Leaves</tissue>
    </source>
</reference>
<dbReference type="AlphaFoldDB" id="A0A9K3DTQ7"/>
<sequence>MPVGGGDDKYKTSSLLATDCDLCVLTPVNIKDEHYPVTMGPGMLDCKGGGNGITCKK</sequence>
<dbReference type="Proteomes" id="UP000215914">
    <property type="component" value="Unassembled WGS sequence"/>
</dbReference>
<gene>
    <name evidence="1" type="ORF">HanXRQr2_Chr16g0755951</name>
</gene>
<dbReference type="Gramene" id="mRNA:HanXRQr2_Chr16g0755951">
    <property type="protein sequence ID" value="CDS:HanXRQr2_Chr16g0755951.1"/>
    <property type="gene ID" value="HanXRQr2_Chr16g0755951"/>
</dbReference>
<keyword evidence="2" id="KW-1185">Reference proteome</keyword>
<comment type="caution">
    <text evidence="1">The sequence shown here is derived from an EMBL/GenBank/DDBJ whole genome shotgun (WGS) entry which is preliminary data.</text>
</comment>
<evidence type="ECO:0000313" key="1">
    <source>
        <dbReference type="EMBL" id="KAF5760653.1"/>
    </source>
</evidence>